<protein>
    <submittedName>
        <fullName evidence="1">Uncharacterized protein</fullName>
    </submittedName>
</protein>
<name>A0A0A8ZKZ2_ARUDO</name>
<proteinExistence type="predicted"/>
<reference evidence="1" key="2">
    <citation type="journal article" date="2015" name="Data Brief">
        <title>Shoot transcriptome of the giant reed, Arundo donax.</title>
        <authorList>
            <person name="Barrero R.A."/>
            <person name="Guerrero F.D."/>
            <person name="Moolhuijzen P."/>
            <person name="Goolsby J.A."/>
            <person name="Tidwell J."/>
            <person name="Bellgard S.E."/>
            <person name="Bellgard M.I."/>
        </authorList>
    </citation>
    <scope>NUCLEOTIDE SEQUENCE</scope>
    <source>
        <tissue evidence="1">Shoot tissue taken approximately 20 cm above the soil surface</tissue>
    </source>
</reference>
<dbReference type="EMBL" id="GBRH01258424">
    <property type="protein sequence ID" value="JAD39471.1"/>
    <property type="molecule type" value="Transcribed_RNA"/>
</dbReference>
<reference evidence="1" key="1">
    <citation type="submission" date="2014-09" db="EMBL/GenBank/DDBJ databases">
        <authorList>
            <person name="Magalhaes I.L.F."/>
            <person name="Oliveira U."/>
            <person name="Santos F.R."/>
            <person name="Vidigal T.H.D.A."/>
            <person name="Brescovit A.D."/>
            <person name="Santos A.J."/>
        </authorList>
    </citation>
    <scope>NUCLEOTIDE SEQUENCE</scope>
    <source>
        <tissue evidence="1">Shoot tissue taken approximately 20 cm above the soil surface</tissue>
    </source>
</reference>
<accession>A0A0A8ZKZ2</accession>
<organism evidence="1">
    <name type="scientific">Arundo donax</name>
    <name type="common">Giant reed</name>
    <name type="synonym">Donax arundinaceus</name>
    <dbReference type="NCBI Taxonomy" id="35708"/>
    <lineage>
        <taxon>Eukaryota</taxon>
        <taxon>Viridiplantae</taxon>
        <taxon>Streptophyta</taxon>
        <taxon>Embryophyta</taxon>
        <taxon>Tracheophyta</taxon>
        <taxon>Spermatophyta</taxon>
        <taxon>Magnoliopsida</taxon>
        <taxon>Liliopsida</taxon>
        <taxon>Poales</taxon>
        <taxon>Poaceae</taxon>
        <taxon>PACMAD clade</taxon>
        <taxon>Arundinoideae</taxon>
        <taxon>Arundineae</taxon>
        <taxon>Arundo</taxon>
    </lineage>
</organism>
<evidence type="ECO:0000313" key="1">
    <source>
        <dbReference type="EMBL" id="JAD39471.1"/>
    </source>
</evidence>
<sequence length="41" mass="4388">MVGRYHISPGVEDIWVPGLTSTTGGNEEAHLSTITYVTVQA</sequence>
<dbReference type="AlphaFoldDB" id="A0A0A8ZKZ2"/>